<evidence type="ECO:0000256" key="8">
    <source>
        <dbReference type="ARBA" id="ARBA00023065"/>
    </source>
</evidence>
<sequence length="236" mass="26243">MQVILSALPRLKAVSINFLAADSGSATTNCFSIRFPKARDIAKTPPTLQVPGNNMKFSPVFSSAENKAKNNRLKQSVLDGEKKKDPTIEPYHSASATGKRSVLIVELINNIAKADEGVSVFGGIGERTREGNDLYMEMKESKIKHQAASTNSLAYADMQQVAAGGIRGLKCREADGSRWKMHFQSRFKCVEKERINHCPEMTAAYHLRAHKLRDLLQELQKKPRSSNMLIEDRIGI</sequence>
<dbReference type="InterPro" id="IPR050053">
    <property type="entry name" value="ATPase_alpha/beta_chains"/>
</dbReference>
<dbReference type="GO" id="GO:0005524">
    <property type="term" value="F:ATP binding"/>
    <property type="evidence" value="ECO:0007669"/>
    <property type="project" value="UniProtKB-KW"/>
</dbReference>
<evidence type="ECO:0000256" key="10">
    <source>
        <dbReference type="ARBA" id="ARBA00023196"/>
    </source>
</evidence>
<comment type="catalytic activity">
    <reaction evidence="12">
        <text>ATP + H2O + 4 H(+)(in) = ADP + phosphate + 5 H(+)(out)</text>
        <dbReference type="Rhea" id="RHEA:57720"/>
        <dbReference type="ChEBI" id="CHEBI:15377"/>
        <dbReference type="ChEBI" id="CHEBI:15378"/>
        <dbReference type="ChEBI" id="CHEBI:30616"/>
        <dbReference type="ChEBI" id="CHEBI:43474"/>
        <dbReference type="ChEBI" id="CHEBI:456216"/>
        <dbReference type="EC" id="7.1.2.2"/>
    </reaction>
</comment>
<dbReference type="SUPFAM" id="SSF52540">
    <property type="entry name" value="P-loop containing nucleoside triphosphate hydrolases"/>
    <property type="match status" value="1"/>
</dbReference>
<keyword evidence="4" id="KW-0813">Transport</keyword>
<keyword evidence="10" id="KW-0139">CF(1)</keyword>
<evidence type="ECO:0000256" key="9">
    <source>
        <dbReference type="ARBA" id="ARBA00023136"/>
    </source>
</evidence>
<proteinExistence type="inferred from homology"/>
<evidence type="ECO:0000313" key="14">
    <source>
        <dbReference type="Proteomes" id="UP000243975"/>
    </source>
</evidence>
<evidence type="ECO:0000256" key="3">
    <source>
        <dbReference type="ARBA" id="ARBA00012473"/>
    </source>
</evidence>
<dbReference type="Gene3D" id="3.40.50.300">
    <property type="entry name" value="P-loop containing nucleotide triphosphate hydrolases"/>
    <property type="match status" value="1"/>
</dbReference>
<name>A0A118K2N3_CYNCS</name>
<dbReference type="InterPro" id="IPR027417">
    <property type="entry name" value="P-loop_NTPase"/>
</dbReference>
<dbReference type="Proteomes" id="UP000243975">
    <property type="component" value="Unassembled WGS sequence"/>
</dbReference>
<keyword evidence="11" id="KW-0066">ATP synthesis</keyword>
<evidence type="ECO:0000256" key="12">
    <source>
        <dbReference type="ARBA" id="ARBA00048383"/>
    </source>
</evidence>
<evidence type="ECO:0000256" key="5">
    <source>
        <dbReference type="ARBA" id="ARBA00022741"/>
    </source>
</evidence>
<keyword evidence="14" id="KW-1185">Reference proteome</keyword>
<dbReference type="STRING" id="59895.A0A118K2N3"/>
<dbReference type="GO" id="GO:0009535">
    <property type="term" value="C:chloroplast thylakoid membrane"/>
    <property type="evidence" value="ECO:0007669"/>
    <property type="project" value="TreeGrafter"/>
</dbReference>
<dbReference type="PANTHER" id="PTHR15184">
    <property type="entry name" value="ATP SYNTHASE"/>
    <property type="match status" value="1"/>
</dbReference>
<accession>A0A118K2N3</accession>
<dbReference type="EC" id="7.1.2.2" evidence="3"/>
<evidence type="ECO:0000256" key="2">
    <source>
        <dbReference type="ARBA" id="ARBA00008936"/>
    </source>
</evidence>
<evidence type="ECO:0000256" key="11">
    <source>
        <dbReference type="ARBA" id="ARBA00023310"/>
    </source>
</evidence>
<comment type="caution">
    <text evidence="13">The sequence shown here is derived from an EMBL/GenBank/DDBJ whole genome shotgun (WGS) entry which is preliminary data.</text>
</comment>
<dbReference type="GO" id="GO:0042776">
    <property type="term" value="P:proton motive force-driven mitochondrial ATP synthesis"/>
    <property type="evidence" value="ECO:0007669"/>
    <property type="project" value="TreeGrafter"/>
</dbReference>
<dbReference type="Gramene" id="KVI04635">
    <property type="protein sequence ID" value="KVI04635"/>
    <property type="gene ID" value="Ccrd_017059"/>
</dbReference>
<comment type="similarity">
    <text evidence="2">Belongs to the ATPase alpha/beta chains family.</text>
</comment>
<keyword evidence="7" id="KW-0067">ATP-binding</keyword>
<evidence type="ECO:0000256" key="7">
    <source>
        <dbReference type="ARBA" id="ARBA00022840"/>
    </source>
</evidence>
<protein>
    <recommendedName>
        <fullName evidence="3">H(+)-transporting two-sector ATPase</fullName>
        <ecNumber evidence="3">7.1.2.2</ecNumber>
    </recommendedName>
</protein>
<evidence type="ECO:0000256" key="4">
    <source>
        <dbReference type="ARBA" id="ARBA00022448"/>
    </source>
</evidence>
<evidence type="ECO:0000256" key="1">
    <source>
        <dbReference type="ARBA" id="ARBA00004370"/>
    </source>
</evidence>
<gene>
    <name evidence="13" type="ORF">Ccrd_017059</name>
</gene>
<dbReference type="AlphaFoldDB" id="A0A118K2N3"/>
<dbReference type="PANTHER" id="PTHR15184:SF71">
    <property type="entry name" value="ATP SYNTHASE SUBUNIT BETA, MITOCHONDRIAL"/>
    <property type="match status" value="1"/>
</dbReference>
<organism evidence="13 14">
    <name type="scientific">Cynara cardunculus var. scolymus</name>
    <name type="common">Globe artichoke</name>
    <name type="synonym">Cynara scolymus</name>
    <dbReference type="NCBI Taxonomy" id="59895"/>
    <lineage>
        <taxon>Eukaryota</taxon>
        <taxon>Viridiplantae</taxon>
        <taxon>Streptophyta</taxon>
        <taxon>Embryophyta</taxon>
        <taxon>Tracheophyta</taxon>
        <taxon>Spermatophyta</taxon>
        <taxon>Magnoliopsida</taxon>
        <taxon>eudicotyledons</taxon>
        <taxon>Gunneridae</taxon>
        <taxon>Pentapetalae</taxon>
        <taxon>asterids</taxon>
        <taxon>campanulids</taxon>
        <taxon>Asterales</taxon>
        <taxon>Asteraceae</taxon>
        <taxon>Carduoideae</taxon>
        <taxon>Cardueae</taxon>
        <taxon>Carduinae</taxon>
        <taxon>Cynara</taxon>
    </lineage>
</organism>
<keyword evidence="8" id="KW-0406">Ion transport</keyword>
<dbReference type="GO" id="GO:0005739">
    <property type="term" value="C:mitochondrion"/>
    <property type="evidence" value="ECO:0007669"/>
    <property type="project" value="GOC"/>
</dbReference>
<keyword evidence="9" id="KW-0472">Membrane</keyword>
<keyword evidence="6" id="KW-0375">Hydrogen ion transport</keyword>
<comment type="subcellular location">
    <subcellularLocation>
        <location evidence="1">Membrane</location>
    </subcellularLocation>
</comment>
<reference evidence="13 14" key="1">
    <citation type="journal article" date="2016" name="Sci. Rep.">
        <title>The genome sequence of the outbreeding globe artichoke constructed de novo incorporating a phase-aware low-pass sequencing strategy of F1 progeny.</title>
        <authorList>
            <person name="Scaglione D."/>
            <person name="Reyes-Chin-Wo S."/>
            <person name="Acquadro A."/>
            <person name="Froenicke L."/>
            <person name="Portis E."/>
            <person name="Beitel C."/>
            <person name="Tirone M."/>
            <person name="Mauro R."/>
            <person name="Lo Monaco A."/>
            <person name="Mauromicale G."/>
            <person name="Faccioli P."/>
            <person name="Cattivelli L."/>
            <person name="Rieseberg L."/>
            <person name="Michelmore R."/>
            <person name="Lanteri S."/>
        </authorList>
    </citation>
    <scope>NUCLEOTIDE SEQUENCE [LARGE SCALE GENOMIC DNA]</scope>
    <source>
        <strain evidence="13">2C</strain>
    </source>
</reference>
<dbReference type="GO" id="GO:0046933">
    <property type="term" value="F:proton-transporting ATP synthase activity, rotational mechanism"/>
    <property type="evidence" value="ECO:0007669"/>
    <property type="project" value="TreeGrafter"/>
</dbReference>
<dbReference type="GO" id="GO:0045259">
    <property type="term" value="C:proton-transporting ATP synthase complex"/>
    <property type="evidence" value="ECO:0007669"/>
    <property type="project" value="UniProtKB-KW"/>
</dbReference>
<evidence type="ECO:0000313" key="13">
    <source>
        <dbReference type="EMBL" id="KVI04635.1"/>
    </source>
</evidence>
<evidence type="ECO:0000256" key="6">
    <source>
        <dbReference type="ARBA" id="ARBA00022781"/>
    </source>
</evidence>
<dbReference type="EMBL" id="LEKV01001957">
    <property type="protein sequence ID" value="KVI04635.1"/>
    <property type="molecule type" value="Genomic_DNA"/>
</dbReference>
<keyword evidence="5" id="KW-0547">Nucleotide-binding</keyword>